<sequence length="335" mass="35383">MENKLILLAHGDGGRLTHELVTGLFLKHFGNDILARLTDAAALQLDGGRIAITTDAFVINPPFFPGGDIGKLAVCGTVNDLAVSGAEPRYFTASFLIEEGFPLADLERVVASMARTCREAGVEIIAGDTKVVGRGQLDRIFINTTGLGCLPPDRDLGYHRITPGDLVLVNGNLGDHGMAVLARREGFGFEDQIVSDCAALNGIIGELLRALRGIKIMRDLTRGGMATAAKEIAAAAGVDIWLEEQAIPVGAATRGAAEMLGLDPLYLANEGKFMTVITPEEAEDAVALMRAHPLGRDACIIGEVRAGRGNVYLKTALGGTKFLDMLAGAPLPRIC</sequence>
<dbReference type="PIRSF" id="PIRSF005644">
    <property type="entry name" value="Hdrgns_mtr_HypE"/>
    <property type="match status" value="1"/>
</dbReference>
<dbReference type="InterPro" id="IPR010918">
    <property type="entry name" value="PurM-like_C_dom"/>
</dbReference>
<keyword evidence="5" id="KW-1185">Reference proteome</keyword>
<dbReference type="STRING" id="1121432.SAMN02745219_01428"/>
<dbReference type="InterPro" id="IPR016188">
    <property type="entry name" value="PurM-like_N"/>
</dbReference>
<gene>
    <name evidence="4" type="ORF">SAMN02745219_01428</name>
</gene>
<dbReference type="RefSeq" id="WP_072868380.1">
    <property type="nucleotide sequence ID" value="NZ_FQZM01000015.1"/>
</dbReference>
<dbReference type="InterPro" id="IPR036676">
    <property type="entry name" value="PurM-like_C_sf"/>
</dbReference>
<evidence type="ECO:0000259" key="2">
    <source>
        <dbReference type="Pfam" id="PF00586"/>
    </source>
</evidence>
<dbReference type="Proteomes" id="UP000184529">
    <property type="component" value="Unassembled WGS sequence"/>
</dbReference>
<dbReference type="InterPro" id="IPR036921">
    <property type="entry name" value="PurM-like_N_sf"/>
</dbReference>
<dbReference type="PANTHER" id="PTHR30303:SF0">
    <property type="entry name" value="CARBAMOYL DEHYDRATASE HYPE"/>
    <property type="match status" value="1"/>
</dbReference>
<feature type="domain" description="PurM-like N-terminal" evidence="2">
    <location>
        <begin position="39"/>
        <end position="148"/>
    </location>
</feature>
<accession>A0A1M6FB43</accession>
<dbReference type="CDD" id="cd02197">
    <property type="entry name" value="HypE"/>
    <property type="match status" value="1"/>
</dbReference>
<comment type="similarity">
    <text evidence="1">Belongs to the HypE family.</text>
</comment>
<evidence type="ECO:0000259" key="3">
    <source>
        <dbReference type="Pfam" id="PF02769"/>
    </source>
</evidence>
<dbReference type="SUPFAM" id="SSF56042">
    <property type="entry name" value="PurM C-terminal domain-like"/>
    <property type="match status" value="1"/>
</dbReference>
<dbReference type="PANTHER" id="PTHR30303">
    <property type="entry name" value="HYDROGENASE ISOENZYMES FORMATION PROTEIN HYPE"/>
    <property type="match status" value="1"/>
</dbReference>
<evidence type="ECO:0000313" key="5">
    <source>
        <dbReference type="Proteomes" id="UP000184529"/>
    </source>
</evidence>
<dbReference type="SUPFAM" id="SSF55326">
    <property type="entry name" value="PurM N-terminal domain-like"/>
    <property type="match status" value="1"/>
</dbReference>
<dbReference type="Pfam" id="PF00586">
    <property type="entry name" value="AIRS"/>
    <property type="match status" value="1"/>
</dbReference>
<evidence type="ECO:0000313" key="4">
    <source>
        <dbReference type="EMBL" id="SHI94893.1"/>
    </source>
</evidence>
<dbReference type="Gene3D" id="3.30.1330.10">
    <property type="entry name" value="PurM-like, N-terminal domain"/>
    <property type="match status" value="1"/>
</dbReference>
<dbReference type="OrthoDB" id="9801934at2"/>
<dbReference type="Gene3D" id="3.90.650.10">
    <property type="entry name" value="PurM-like C-terminal domain"/>
    <property type="match status" value="1"/>
</dbReference>
<dbReference type="NCBIfam" id="TIGR02124">
    <property type="entry name" value="hypE"/>
    <property type="match status" value="1"/>
</dbReference>
<reference evidence="5" key="1">
    <citation type="submission" date="2016-11" db="EMBL/GenBank/DDBJ databases">
        <authorList>
            <person name="Varghese N."/>
            <person name="Submissions S."/>
        </authorList>
    </citation>
    <scope>NUCLEOTIDE SEQUENCE [LARGE SCALE GENOMIC DNA]</scope>
    <source>
        <strain evidence="5">DSM 16057</strain>
    </source>
</reference>
<name>A0A1M6FB43_9FIRM</name>
<organism evidence="4 5">
    <name type="scientific">Desulfofundulus thermosubterraneus DSM 16057</name>
    <dbReference type="NCBI Taxonomy" id="1121432"/>
    <lineage>
        <taxon>Bacteria</taxon>
        <taxon>Bacillati</taxon>
        <taxon>Bacillota</taxon>
        <taxon>Clostridia</taxon>
        <taxon>Eubacteriales</taxon>
        <taxon>Peptococcaceae</taxon>
        <taxon>Desulfofundulus</taxon>
    </lineage>
</organism>
<feature type="domain" description="PurM-like C-terminal" evidence="3">
    <location>
        <begin position="163"/>
        <end position="310"/>
    </location>
</feature>
<dbReference type="InterPro" id="IPR011854">
    <property type="entry name" value="HypE"/>
</dbReference>
<evidence type="ECO:0000256" key="1">
    <source>
        <dbReference type="ARBA" id="ARBA00006243"/>
    </source>
</evidence>
<dbReference type="GO" id="GO:0051604">
    <property type="term" value="P:protein maturation"/>
    <property type="evidence" value="ECO:0007669"/>
    <property type="project" value="TreeGrafter"/>
</dbReference>
<dbReference type="Pfam" id="PF02769">
    <property type="entry name" value="AIRS_C"/>
    <property type="match status" value="1"/>
</dbReference>
<dbReference type="AlphaFoldDB" id="A0A1M6FB43"/>
<protein>
    <submittedName>
        <fullName evidence="4">Hydrogenase maturation protein, carbamoyl dehydratase HypE</fullName>
    </submittedName>
</protein>
<dbReference type="EMBL" id="FQZM01000015">
    <property type="protein sequence ID" value="SHI94893.1"/>
    <property type="molecule type" value="Genomic_DNA"/>
</dbReference>
<proteinExistence type="inferred from homology"/>